<dbReference type="KEGG" id="csto:CGC58_09920"/>
<accession>A0A250FXW4</accession>
<feature type="transmembrane region" description="Helical" evidence="1">
    <location>
        <begin position="37"/>
        <end position="60"/>
    </location>
</feature>
<evidence type="ECO:0000313" key="2">
    <source>
        <dbReference type="EMBL" id="ATA90009.1"/>
    </source>
</evidence>
<feature type="transmembrane region" description="Helical" evidence="1">
    <location>
        <begin position="94"/>
        <end position="115"/>
    </location>
</feature>
<gene>
    <name evidence="2" type="ORF">CGC58_09920</name>
</gene>
<feature type="transmembrane region" description="Helical" evidence="1">
    <location>
        <begin position="12"/>
        <end position="31"/>
    </location>
</feature>
<sequence>MTLTKTEKTIGMVLAFLLLLLTFSGSWYFFAQLKVSLLQWAMLNACSPSSLVYLLCFLLFIWKKKAVLLPLALLPMYYFGTMGMFTFGWSGANIFAQMSHIVMTLNILWVIYLFVKNANYQAFAKGLLWSILLFVPYIAYVMYYCRIHAEDVSKLLQMN</sequence>
<evidence type="ECO:0000256" key="1">
    <source>
        <dbReference type="SAM" id="Phobius"/>
    </source>
</evidence>
<dbReference type="AlphaFoldDB" id="A0A250FXW4"/>
<keyword evidence="1" id="KW-0812">Transmembrane</keyword>
<reference evidence="3" key="1">
    <citation type="submission" date="2017-06" db="EMBL/GenBank/DDBJ databases">
        <title>Capnocytophaga spp. assemblies.</title>
        <authorList>
            <person name="Gulvik C.A."/>
        </authorList>
    </citation>
    <scope>NUCLEOTIDE SEQUENCE [LARGE SCALE GENOMIC DNA]</scope>
    <source>
        <strain evidence="3">H2177</strain>
    </source>
</reference>
<feature type="transmembrane region" description="Helical" evidence="1">
    <location>
        <begin position="127"/>
        <end position="149"/>
    </location>
</feature>
<organism evidence="2 3">
    <name type="scientific">Capnocytophaga stomatis</name>
    <dbReference type="NCBI Taxonomy" id="1848904"/>
    <lineage>
        <taxon>Bacteria</taxon>
        <taxon>Pseudomonadati</taxon>
        <taxon>Bacteroidota</taxon>
        <taxon>Flavobacteriia</taxon>
        <taxon>Flavobacteriales</taxon>
        <taxon>Flavobacteriaceae</taxon>
        <taxon>Capnocytophaga</taxon>
    </lineage>
</organism>
<dbReference type="EMBL" id="CP022387">
    <property type="protein sequence ID" value="ATA90009.1"/>
    <property type="molecule type" value="Genomic_DNA"/>
</dbReference>
<keyword evidence="1" id="KW-1133">Transmembrane helix</keyword>
<dbReference type="RefSeq" id="WP_095896563.1">
    <property type="nucleotide sequence ID" value="NZ_CP022387.1"/>
</dbReference>
<name>A0A250FXW4_9FLAO</name>
<proteinExistence type="predicted"/>
<dbReference type="Proteomes" id="UP000217348">
    <property type="component" value="Chromosome"/>
</dbReference>
<feature type="transmembrane region" description="Helical" evidence="1">
    <location>
        <begin position="67"/>
        <end position="88"/>
    </location>
</feature>
<protein>
    <submittedName>
        <fullName evidence="2">Uncharacterized protein</fullName>
    </submittedName>
</protein>
<dbReference type="OrthoDB" id="1150517at2"/>
<keyword evidence="1" id="KW-0472">Membrane</keyword>
<evidence type="ECO:0000313" key="3">
    <source>
        <dbReference type="Proteomes" id="UP000217348"/>
    </source>
</evidence>